<dbReference type="InterPro" id="IPR019627">
    <property type="entry name" value="YAcAr"/>
</dbReference>
<proteinExistence type="predicted"/>
<reference evidence="2" key="1">
    <citation type="submission" date="2023-01" db="EMBL/GenBank/DDBJ databases">
        <title>Human gut microbiome strain richness.</title>
        <authorList>
            <person name="Chen-Liaw A."/>
        </authorList>
    </citation>
    <scope>NUCLEOTIDE SEQUENCE</scope>
    <source>
        <strain evidence="2">1001217st2_G6_1001217B_191108</strain>
    </source>
</reference>
<protein>
    <submittedName>
        <fullName evidence="2">DUF2493 domain-containing protein</fullName>
    </submittedName>
</protein>
<dbReference type="Pfam" id="PF10686">
    <property type="entry name" value="YAcAr"/>
    <property type="match status" value="1"/>
</dbReference>
<dbReference type="SUPFAM" id="SSF102405">
    <property type="entry name" value="MCP/YpsA-like"/>
    <property type="match status" value="1"/>
</dbReference>
<evidence type="ECO:0000259" key="1">
    <source>
        <dbReference type="Pfam" id="PF10686"/>
    </source>
</evidence>
<feature type="domain" description="YspA cpYpsA-related SLOG" evidence="1">
    <location>
        <begin position="6"/>
        <end position="71"/>
    </location>
</feature>
<evidence type="ECO:0000313" key="3">
    <source>
        <dbReference type="Proteomes" id="UP001211987"/>
    </source>
</evidence>
<dbReference type="AlphaFoldDB" id="A0AB35IPA1"/>
<dbReference type="RefSeq" id="WP_272019188.1">
    <property type="nucleotide sequence ID" value="NZ_JAQLKE010000040.1"/>
</dbReference>
<accession>A0AB35IPA1</accession>
<dbReference type="Proteomes" id="UP001211987">
    <property type="component" value="Unassembled WGS sequence"/>
</dbReference>
<evidence type="ECO:0000313" key="2">
    <source>
        <dbReference type="EMBL" id="MDB7085443.1"/>
    </source>
</evidence>
<comment type="caution">
    <text evidence="2">The sequence shown here is derived from an EMBL/GenBank/DDBJ whole genome shotgun (WGS) entry which is preliminary data.</text>
</comment>
<organism evidence="2 3">
    <name type="scientific">Thomasclavelia ramosa</name>
    <dbReference type="NCBI Taxonomy" id="1547"/>
    <lineage>
        <taxon>Bacteria</taxon>
        <taxon>Bacillati</taxon>
        <taxon>Bacillota</taxon>
        <taxon>Erysipelotrichia</taxon>
        <taxon>Erysipelotrichales</taxon>
        <taxon>Coprobacillaceae</taxon>
        <taxon>Thomasclavelia</taxon>
    </lineage>
</organism>
<sequence>MDSQFRIVVAGCRNFTDYEKVKKRLEIELEVLGSRLVIVSGGAAGADSLGERFAKEHNLEIERFPADWKKYGKAAGPIRNDQMAQVADMVIAFWDGKSKGTENMLRMANKYGIKMDVQLVRIDKEIK</sequence>
<gene>
    <name evidence="2" type="ORF">PM738_16670</name>
</gene>
<dbReference type="EMBL" id="JAQLKE010000040">
    <property type="protein sequence ID" value="MDB7085443.1"/>
    <property type="molecule type" value="Genomic_DNA"/>
</dbReference>
<dbReference type="Gene3D" id="3.40.50.450">
    <property type="match status" value="1"/>
</dbReference>
<name>A0AB35IPA1_9FIRM</name>